<keyword evidence="2" id="KW-0479">Metal-binding</keyword>
<dbReference type="GO" id="GO:0006107">
    <property type="term" value="P:oxaloacetate metabolic process"/>
    <property type="evidence" value="ECO:0007669"/>
    <property type="project" value="TreeGrafter"/>
</dbReference>
<organism evidence="4 5">
    <name type="scientific">Parafrankia irregularis</name>
    <dbReference type="NCBI Taxonomy" id="795642"/>
    <lineage>
        <taxon>Bacteria</taxon>
        <taxon>Bacillati</taxon>
        <taxon>Actinomycetota</taxon>
        <taxon>Actinomycetes</taxon>
        <taxon>Frankiales</taxon>
        <taxon>Frankiaceae</taxon>
        <taxon>Parafrankia</taxon>
    </lineage>
</organism>
<evidence type="ECO:0000313" key="4">
    <source>
        <dbReference type="EMBL" id="CUU57880.1"/>
    </source>
</evidence>
<evidence type="ECO:0000256" key="3">
    <source>
        <dbReference type="ARBA" id="ARBA00022842"/>
    </source>
</evidence>
<dbReference type="PANTHER" id="PTHR32308">
    <property type="entry name" value="LYASE BETA SUBUNIT, PUTATIVE (AFU_ORTHOLOGUE AFUA_4G13030)-RELATED"/>
    <property type="match status" value="1"/>
</dbReference>
<keyword evidence="5" id="KW-1185">Reference proteome</keyword>
<gene>
    <name evidence="4" type="ORF">Ga0074812_11582</name>
</gene>
<dbReference type="AlphaFoldDB" id="A0A0S4QSQ5"/>
<proteinExistence type="predicted"/>
<dbReference type="Gene3D" id="3.20.20.60">
    <property type="entry name" value="Phosphoenolpyruvate-binding domains"/>
    <property type="match status" value="1"/>
</dbReference>
<comment type="cofactor">
    <cofactor evidence="1">
        <name>Mg(2+)</name>
        <dbReference type="ChEBI" id="CHEBI:18420"/>
    </cofactor>
</comment>
<reference evidence="5" key="1">
    <citation type="submission" date="2015-11" db="EMBL/GenBank/DDBJ databases">
        <authorList>
            <person name="Varghese N."/>
        </authorList>
    </citation>
    <scope>NUCLEOTIDE SEQUENCE [LARGE SCALE GENOMIC DNA]</scope>
    <source>
        <strain evidence="5">DSM 45899</strain>
    </source>
</reference>
<accession>A0A0S4QSQ5</accession>
<dbReference type="GO" id="GO:0000287">
    <property type="term" value="F:magnesium ion binding"/>
    <property type="evidence" value="ECO:0007669"/>
    <property type="project" value="TreeGrafter"/>
</dbReference>
<evidence type="ECO:0000313" key="5">
    <source>
        <dbReference type="Proteomes" id="UP000198802"/>
    </source>
</evidence>
<evidence type="ECO:0000256" key="2">
    <source>
        <dbReference type="ARBA" id="ARBA00022723"/>
    </source>
</evidence>
<evidence type="ECO:0000256" key="1">
    <source>
        <dbReference type="ARBA" id="ARBA00001946"/>
    </source>
</evidence>
<sequence length="429" mass="44286">MQARPQIRPDGAVVPTLSAGTTAALTATLGRIDAELAARHPGDPGTRQPVHTCYVPADRVHPDIVGEWGRAARETLTRHAPDPDTLALVTLGGSAAALAADVYAHVSRTLAAEPVQDLRVDLEDGYGIRADSAEDADAVAAARALRSAAAAGTLPACYGLRPKSLDAAVRTRGLRSLDLFLTTLAGDDGPPPGLVVTLPKVSAPEQVVVFCDVLTALEHQLGIGPVALEIQVETPAAVMGLPALVAAAPGRLTGLHVGTYDYSAALGISAADQASDHPAVELATALMQLAAAGTGVRVADGSSNLLPVGTAADVHAGWRRHGELVRRAWSRGLYQGWDLHPAQLVSRHAAVAGCLLRGLPDALRRLADYAAARASGSVADEPATARALAGHVLRALDAHLLDDTRLRTAGLDRATVSRLGGRPPGARPR</sequence>
<dbReference type="GO" id="GO:0016829">
    <property type="term" value="F:lyase activity"/>
    <property type="evidence" value="ECO:0007669"/>
    <property type="project" value="UniProtKB-KW"/>
</dbReference>
<keyword evidence="3" id="KW-0460">Magnesium</keyword>
<dbReference type="PANTHER" id="PTHR32308:SF10">
    <property type="entry name" value="CITRATE LYASE SUBUNIT BETA"/>
    <property type="match status" value="1"/>
</dbReference>
<dbReference type="InterPro" id="IPR054255">
    <property type="entry name" value="DUF6986"/>
</dbReference>
<dbReference type="InterPro" id="IPR040442">
    <property type="entry name" value="Pyrv_kinase-like_dom_sf"/>
</dbReference>
<dbReference type="Proteomes" id="UP000198802">
    <property type="component" value="Unassembled WGS sequence"/>
</dbReference>
<dbReference type="InterPro" id="IPR015813">
    <property type="entry name" value="Pyrv/PenolPyrv_kinase-like_dom"/>
</dbReference>
<dbReference type="SUPFAM" id="SSF51621">
    <property type="entry name" value="Phosphoenolpyruvate/pyruvate domain"/>
    <property type="match status" value="1"/>
</dbReference>
<dbReference type="EMBL" id="FAOZ01000015">
    <property type="protein sequence ID" value="CUU57880.1"/>
    <property type="molecule type" value="Genomic_DNA"/>
</dbReference>
<dbReference type="RefSeq" id="WP_397311638.1">
    <property type="nucleotide sequence ID" value="NZ_FAOZ01000015.1"/>
</dbReference>
<name>A0A0S4QSQ5_9ACTN</name>
<dbReference type="Pfam" id="PF22484">
    <property type="entry name" value="DUF6986"/>
    <property type="match status" value="1"/>
</dbReference>
<keyword evidence="4" id="KW-0456">Lyase</keyword>
<protein>
    <submittedName>
        <fullName evidence="4">HpcH/HpaI aldolase/citrate lyase family protein</fullName>
    </submittedName>
</protein>